<feature type="transmembrane region" description="Helical" evidence="1">
    <location>
        <begin position="95"/>
        <end position="113"/>
    </location>
</feature>
<protein>
    <submittedName>
        <fullName evidence="2">Uncharacterized protein</fullName>
    </submittedName>
</protein>
<evidence type="ECO:0000313" key="2">
    <source>
        <dbReference type="EMBL" id="MCC2028093.1"/>
    </source>
</evidence>
<organism evidence="2 3">
    <name type="scientific">Microbacterium tenebrionis</name>
    <dbReference type="NCBI Taxonomy" id="2830665"/>
    <lineage>
        <taxon>Bacteria</taxon>
        <taxon>Bacillati</taxon>
        <taxon>Actinomycetota</taxon>
        <taxon>Actinomycetes</taxon>
        <taxon>Micrococcales</taxon>
        <taxon>Microbacteriaceae</taxon>
        <taxon>Microbacterium</taxon>
    </lineage>
</organism>
<keyword evidence="3" id="KW-1185">Reference proteome</keyword>
<dbReference type="AlphaFoldDB" id="A0A9X1RZY0"/>
<evidence type="ECO:0000313" key="3">
    <source>
        <dbReference type="Proteomes" id="UP001139289"/>
    </source>
</evidence>
<accession>A0A9X1RZY0</accession>
<evidence type="ECO:0000256" key="1">
    <source>
        <dbReference type="SAM" id="Phobius"/>
    </source>
</evidence>
<dbReference type="RefSeq" id="WP_227529439.1">
    <property type="nucleotide sequence ID" value="NZ_JAGTTM010000001.1"/>
</dbReference>
<gene>
    <name evidence="2" type="ORF">KEC56_00880</name>
</gene>
<keyword evidence="1" id="KW-1133">Transmembrane helix</keyword>
<keyword evidence="1" id="KW-0812">Transmembrane</keyword>
<feature type="transmembrane region" description="Helical" evidence="1">
    <location>
        <begin position="185"/>
        <end position="211"/>
    </location>
</feature>
<reference evidence="2" key="1">
    <citation type="submission" date="2021-04" db="EMBL/GenBank/DDBJ databases">
        <title>Microbacterium tenobrionis sp. nov. and Microbacterium allomyrinae sp. nov., isolated from larvae of Tenobrio molitor and Allomyrina dichotoma, respectively.</title>
        <authorList>
            <person name="Lee S.D."/>
        </authorList>
    </citation>
    <scope>NUCLEOTIDE SEQUENCE</scope>
    <source>
        <strain evidence="2">YMB-B2</strain>
    </source>
</reference>
<dbReference type="Proteomes" id="UP001139289">
    <property type="component" value="Unassembled WGS sequence"/>
</dbReference>
<comment type="caution">
    <text evidence="2">The sequence shown here is derived from an EMBL/GenBank/DDBJ whole genome shotgun (WGS) entry which is preliminary data.</text>
</comment>
<feature type="transmembrane region" description="Helical" evidence="1">
    <location>
        <begin position="12"/>
        <end position="33"/>
    </location>
</feature>
<feature type="transmembrane region" description="Helical" evidence="1">
    <location>
        <begin position="125"/>
        <end position="143"/>
    </location>
</feature>
<keyword evidence="1" id="KW-0472">Membrane</keyword>
<proteinExistence type="predicted"/>
<sequence length="224" mass="23329">MNTTASRPGRSGALIVALVLGGMLLIGSAISSIPRITGFFTSYWTGRSDLLTGREPSISSTGALSEADRVDYSEVVIVSDQPLLLPRVLQATAEGLGVLVIIAGGALAVMLAVRMLRGRPFVRMLAWGLGSVGVLTMLAGAIAPQLHAWAVDAAVRALGYEVSVAADGTLTADGPEMIVLPQWDVLWVLGRVDVTLLLLGVIIAIVGMMVADGARLQKDTEGLV</sequence>
<dbReference type="EMBL" id="JAGTTM010000001">
    <property type="protein sequence ID" value="MCC2028093.1"/>
    <property type="molecule type" value="Genomic_DNA"/>
</dbReference>
<name>A0A9X1RZY0_9MICO</name>